<dbReference type="Proteomes" id="UP000077071">
    <property type="component" value="Chromosome"/>
</dbReference>
<evidence type="ECO:0000313" key="3">
    <source>
        <dbReference type="EMBL" id="AND16140.1"/>
    </source>
</evidence>
<protein>
    <recommendedName>
        <fullName evidence="2">Thioredoxin domain-containing protein</fullName>
    </recommendedName>
</protein>
<proteinExistence type="predicted"/>
<dbReference type="PATRIC" id="fig|33888.3.peg.1093"/>
<dbReference type="InterPro" id="IPR013766">
    <property type="entry name" value="Thioredoxin_domain"/>
</dbReference>
<dbReference type="CDD" id="cd02947">
    <property type="entry name" value="TRX_family"/>
    <property type="match status" value="1"/>
</dbReference>
<dbReference type="STRING" id="33888.A6122_0989"/>
<dbReference type="EMBL" id="CP015515">
    <property type="protein sequence ID" value="AND16140.1"/>
    <property type="molecule type" value="Genomic_DNA"/>
</dbReference>
<dbReference type="Gene3D" id="3.40.30.10">
    <property type="entry name" value="Glutaredoxin"/>
    <property type="match status" value="1"/>
</dbReference>
<evidence type="ECO:0000313" key="4">
    <source>
        <dbReference type="Proteomes" id="UP000077071"/>
    </source>
</evidence>
<gene>
    <name evidence="3" type="ORF">A6122_0989</name>
</gene>
<dbReference type="RefSeq" id="WP_068252348.1">
    <property type="nucleotide sequence ID" value="NZ_CP015515.1"/>
</dbReference>
<evidence type="ECO:0000259" key="2">
    <source>
        <dbReference type="PROSITE" id="PS51352"/>
    </source>
</evidence>
<dbReference type="KEGG" id="rtn:A6122_0989"/>
<keyword evidence="1" id="KW-0812">Transmembrane</keyword>
<dbReference type="AlphaFoldDB" id="A0A160KR98"/>
<reference evidence="3 4" key="1">
    <citation type="submission" date="2016-05" db="EMBL/GenBank/DDBJ databases">
        <title>Complete genome sequence of Rathayibacter tritici NCPPB 1953.</title>
        <authorList>
            <person name="Park J."/>
            <person name="Lee H.-H."/>
            <person name="Lee S.-W."/>
            <person name="Seo Y.-S."/>
        </authorList>
    </citation>
    <scope>NUCLEOTIDE SEQUENCE [LARGE SCALE GENOMIC DNA]</scope>
    <source>
        <strain evidence="3 4">NCPPB 1953</strain>
    </source>
</reference>
<keyword evidence="4" id="KW-1185">Reference proteome</keyword>
<dbReference type="InterPro" id="IPR036249">
    <property type="entry name" value="Thioredoxin-like_sf"/>
</dbReference>
<organism evidence="3 4">
    <name type="scientific">Rathayibacter tritici</name>
    <dbReference type="NCBI Taxonomy" id="33888"/>
    <lineage>
        <taxon>Bacteria</taxon>
        <taxon>Bacillati</taxon>
        <taxon>Actinomycetota</taxon>
        <taxon>Actinomycetes</taxon>
        <taxon>Micrococcales</taxon>
        <taxon>Microbacteriaceae</taxon>
        <taxon>Rathayibacter</taxon>
    </lineage>
</organism>
<dbReference type="OrthoDB" id="1495530at2"/>
<name>A0A160KR98_9MICO</name>
<dbReference type="SUPFAM" id="SSF52833">
    <property type="entry name" value="Thioredoxin-like"/>
    <property type="match status" value="1"/>
</dbReference>
<keyword evidence="1" id="KW-0472">Membrane</keyword>
<feature type="transmembrane region" description="Helical" evidence="1">
    <location>
        <begin position="6"/>
        <end position="23"/>
    </location>
</feature>
<sequence>MDPVTITAALAGLIAIGTALGLLHRRLTGRVARSADRGGGTIDPGAIDPGALLPGAVLGEQATVVQFSSEVCTRCPAVRRMLGELVRQRPGVAYLDVDLTHRADLAVRLRVRQTPTLFLLDSAGTLRSRIGGAPTRAALTTELDRLLETR</sequence>
<dbReference type="Pfam" id="PF00085">
    <property type="entry name" value="Thioredoxin"/>
    <property type="match status" value="1"/>
</dbReference>
<accession>A0A160KR98</accession>
<keyword evidence="1" id="KW-1133">Transmembrane helix</keyword>
<feature type="domain" description="Thioredoxin" evidence="2">
    <location>
        <begin position="42"/>
        <end position="148"/>
    </location>
</feature>
<dbReference type="PROSITE" id="PS51352">
    <property type="entry name" value="THIOREDOXIN_2"/>
    <property type="match status" value="1"/>
</dbReference>
<evidence type="ECO:0000256" key="1">
    <source>
        <dbReference type="SAM" id="Phobius"/>
    </source>
</evidence>